<feature type="compositionally biased region" description="Acidic residues" evidence="6">
    <location>
        <begin position="218"/>
        <end position="231"/>
    </location>
</feature>
<evidence type="ECO:0000259" key="7">
    <source>
        <dbReference type="PROSITE" id="PS50217"/>
    </source>
</evidence>
<keyword evidence="3" id="KW-0238">DNA-binding</keyword>
<proteinExistence type="evidence at transcript level"/>
<evidence type="ECO:0000256" key="5">
    <source>
        <dbReference type="ARBA" id="ARBA00023242"/>
    </source>
</evidence>
<dbReference type="PROSITE" id="PS00036">
    <property type="entry name" value="BZIP_BASIC"/>
    <property type="match status" value="1"/>
</dbReference>
<dbReference type="EMBL" id="MK440178">
    <property type="protein sequence ID" value="QEO19190.1"/>
    <property type="molecule type" value="mRNA"/>
</dbReference>
<feature type="domain" description="BZIP" evidence="7">
    <location>
        <begin position="237"/>
        <end position="292"/>
    </location>
</feature>
<evidence type="ECO:0000256" key="2">
    <source>
        <dbReference type="ARBA" id="ARBA00023015"/>
    </source>
</evidence>
<evidence type="ECO:0000256" key="1">
    <source>
        <dbReference type="ARBA" id="ARBA00004123"/>
    </source>
</evidence>
<dbReference type="Pfam" id="PF00170">
    <property type="entry name" value="bZIP_1"/>
    <property type="match status" value="1"/>
</dbReference>
<keyword evidence="2" id="KW-0805">Transcription regulation</keyword>
<dbReference type="GO" id="GO:0005634">
    <property type="term" value="C:nucleus"/>
    <property type="evidence" value="ECO:0007669"/>
    <property type="project" value="UniProtKB-SubCell"/>
</dbReference>
<keyword evidence="5" id="KW-0539">Nucleus</keyword>
<dbReference type="PROSITE" id="PS50217">
    <property type="entry name" value="BZIP"/>
    <property type="match status" value="1"/>
</dbReference>
<dbReference type="FunFam" id="1.20.5.170:FF:000020">
    <property type="entry name" value="BZIP transcription factor"/>
    <property type="match status" value="1"/>
</dbReference>
<dbReference type="GO" id="GO:0003677">
    <property type="term" value="F:DNA binding"/>
    <property type="evidence" value="ECO:0007669"/>
    <property type="project" value="UniProtKB-KW"/>
</dbReference>
<dbReference type="SMART" id="SM00338">
    <property type="entry name" value="BRLZ"/>
    <property type="match status" value="1"/>
</dbReference>
<accession>A0A5C1YV62</accession>
<evidence type="ECO:0000256" key="6">
    <source>
        <dbReference type="SAM" id="MobiDB-lite"/>
    </source>
</evidence>
<dbReference type="CDD" id="cd14702">
    <property type="entry name" value="bZIP_plant_GBF1"/>
    <property type="match status" value="1"/>
</dbReference>
<feature type="compositionally biased region" description="Polar residues" evidence="6">
    <location>
        <begin position="197"/>
        <end position="215"/>
    </location>
</feature>
<name>A0A5C1YV62_CYMEN</name>
<dbReference type="InterPro" id="IPR020983">
    <property type="entry name" value="Basic_leucine-zipper_C"/>
</dbReference>
<sequence>MDRDFSVEEMSGPFWAPSPAGMNRNLMNRSPSEWDFEKFLEEVATPKASSILVPTDPSPDFYQRPEPNRDLKTVAICNDSASSIGSSSVRKDGGRVVRGEDEVVEIKGPHPSIVAQSLLSEPSASADPEEYAAYLKQKLDMYCAAVAKSRGSGVMLQDSSLADNRPHLSDSLPVGSESLVKVINAGIGTGVVPTMPLKQNSGASQARTATSGSSREQSDDDEFDGEAETAENLDPSDAKRFRRMLSNRESARRSRRRKQAHLSDLESQVSQLRVENSTLMKRLTDVNQKYNEAAVDNRILKADVETLRAKVKMAEDTVKRVTGMSPMFPTMSDISSVSIPFSGSPSEVTSDAAASIPDDPSHYFAPPAHQGINNCLPEITSAASPADDVVVHGAIGGRAPPVQRAAVLEQLQKRICSWDASGWDPENSSGGNKRQS</sequence>
<organism evidence="8">
    <name type="scientific">Cymbidium ensifolium</name>
    <name type="common">Orchid</name>
    <name type="synonym">Epidendrum ensifolium</name>
    <dbReference type="NCBI Taxonomy" id="78740"/>
    <lineage>
        <taxon>Eukaryota</taxon>
        <taxon>Viridiplantae</taxon>
        <taxon>Streptophyta</taxon>
        <taxon>Embryophyta</taxon>
        <taxon>Tracheophyta</taxon>
        <taxon>Spermatophyta</taxon>
        <taxon>Magnoliopsida</taxon>
        <taxon>Liliopsida</taxon>
        <taxon>Asparagales</taxon>
        <taxon>Orchidaceae</taxon>
        <taxon>Epidendroideae</taxon>
        <taxon>Cymbidieae</taxon>
        <taxon>Cymbidiinae</taxon>
        <taxon>Cymbidium</taxon>
    </lineage>
</organism>
<feature type="region of interest" description="Disordered" evidence="6">
    <location>
        <begin position="1"/>
        <end position="23"/>
    </location>
</feature>
<dbReference type="AlphaFoldDB" id="A0A5C1YV62"/>
<evidence type="ECO:0000256" key="3">
    <source>
        <dbReference type="ARBA" id="ARBA00023125"/>
    </source>
</evidence>
<reference evidence="8" key="1">
    <citation type="submission" date="2019-01" db="EMBL/GenBank/DDBJ databases">
        <authorList>
            <person name="Yang F."/>
            <person name="Zhu G."/>
            <person name="Wei Y."/>
            <person name="Guo J."/>
            <person name="Jin J."/>
        </authorList>
    </citation>
    <scope>NUCLEOTIDE SEQUENCE</scope>
</reference>
<dbReference type="PANTHER" id="PTHR46408:SF10">
    <property type="entry name" value="BASIC LEUCINE ZIPPER 63"/>
    <property type="match status" value="1"/>
</dbReference>
<dbReference type="SUPFAM" id="SSF57959">
    <property type="entry name" value="Leucine zipper domain"/>
    <property type="match status" value="1"/>
</dbReference>
<dbReference type="PANTHER" id="PTHR46408">
    <property type="entry name" value="BASIC LEUCINE ZIPPER 63"/>
    <property type="match status" value="1"/>
</dbReference>
<dbReference type="InterPro" id="IPR046347">
    <property type="entry name" value="bZIP_sf"/>
</dbReference>
<feature type="region of interest" description="Disordered" evidence="6">
    <location>
        <begin position="190"/>
        <end position="266"/>
    </location>
</feature>
<dbReference type="Gene3D" id="1.20.5.170">
    <property type="match status" value="1"/>
</dbReference>
<dbReference type="GO" id="GO:0003700">
    <property type="term" value="F:DNA-binding transcription factor activity"/>
    <property type="evidence" value="ECO:0007669"/>
    <property type="project" value="InterPro"/>
</dbReference>
<dbReference type="InterPro" id="IPR004827">
    <property type="entry name" value="bZIP"/>
</dbReference>
<protein>
    <submittedName>
        <fullName evidence="8">Putative light-inducible protein CPRF2-like isoform X1</fullName>
    </submittedName>
</protein>
<evidence type="ECO:0000256" key="4">
    <source>
        <dbReference type="ARBA" id="ARBA00023163"/>
    </source>
</evidence>
<dbReference type="InterPro" id="IPR045314">
    <property type="entry name" value="bZIP_plant_GBF1"/>
</dbReference>
<evidence type="ECO:0000313" key="8">
    <source>
        <dbReference type="EMBL" id="QEO19190.1"/>
    </source>
</evidence>
<comment type="subcellular location">
    <subcellularLocation>
        <location evidence="1">Nucleus</location>
    </subcellularLocation>
</comment>
<dbReference type="Pfam" id="PF12498">
    <property type="entry name" value="bZIP_C"/>
    <property type="match status" value="1"/>
</dbReference>
<keyword evidence="4" id="KW-0804">Transcription</keyword>